<sequence>MSLLLSTRHRSIPRVGSGVSGSSLASPCSRSMAAASRFAGVLSAPTDQSLTGGFPNFCNVALDADRQSCGTPGRGQRHRLGVTGRRDEPGRELRTRHSRIYLPSGNRTAQPLNENPFAFGFFASSSERLDILASDQQCQSHDNRTGLLDATAHVPGIVAGRECWTSTCSDQLVMPLFSGAHGCEHGISAALTMFAQAKNHCLA</sequence>
<evidence type="ECO:0000256" key="1">
    <source>
        <dbReference type="SAM" id="MobiDB-lite"/>
    </source>
</evidence>
<comment type="caution">
    <text evidence="2">The sequence shown here is derived from an EMBL/GenBank/DDBJ whole genome shotgun (WGS) entry which is preliminary data.</text>
</comment>
<reference evidence="2 3" key="1">
    <citation type="submission" date="2023-07" db="EMBL/GenBank/DDBJ databases">
        <title>Sorghum-associated microbial communities from plants grown in Nebraska, USA.</title>
        <authorList>
            <person name="Schachtman D."/>
        </authorList>
    </citation>
    <scope>NUCLEOTIDE SEQUENCE [LARGE SCALE GENOMIC DNA]</scope>
    <source>
        <strain evidence="2 3">DS1316</strain>
    </source>
</reference>
<protein>
    <submittedName>
        <fullName evidence="2">Uncharacterized protein</fullName>
    </submittedName>
</protein>
<feature type="region of interest" description="Disordered" evidence="1">
    <location>
        <begin position="68"/>
        <end position="91"/>
    </location>
</feature>
<name>A0ABU1M0C8_9BURK</name>
<evidence type="ECO:0000313" key="2">
    <source>
        <dbReference type="EMBL" id="MDR6412190.1"/>
    </source>
</evidence>
<gene>
    <name evidence="2" type="ORF">J2804_005625</name>
</gene>
<evidence type="ECO:0000313" key="3">
    <source>
        <dbReference type="Proteomes" id="UP001264340"/>
    </source>
</evidence>
<organism evidence="2 3">
    <name type="scientific">Paraburkholderia terricola</name>
    <dbReference type="NCBI Taxonomy" id="169427"/>
    <lineage>
        <taxon>Bacteria</taxon>
        <taxon>Pseudomonadati</taxon>
        <taxon>Pseudomonadota</taxon>
        <taxon>Betaproteobacteria</taxon>
        <taxon>Burkholderiales</taxon>
        <taxon>Burkholderiaceae</taxon>
        <taxon>Paraburkholderia</taxon>
    </lineage>
</organism>
<dbReference type="Proteomes" id="UP001264340">
    <property type="component" value="Unassembled WGS sequence"/>
</dbReference>
<dbReference type="EMBL" id="JAVDRP010000016">
    <property type="protein sequence ID" value="MDR6412190.1"/>
    <property type="molecule type" value="Genomic_DNA"/>
</dbReference>
<accession>A0ABU1M0C8</accession>
<proteinExistence type="predicted"/>
<keyword evidence="3" id="KW-1185">Reference proteome</keyword>